<dbReference type="RefSeq" id="WP_012179999.1">
    <property type="nucleotide sequence ID" value="NC_009952.1"/>
</dbReference>
<dbReference type="Proteomes" id="UP000006833">
    <property type="component" value="Chromosome"/>
</dbReference>
<evidence type="ECO:0000259" key="2">
    <source>
        <dbReference type="Pfam" id="PF13449"/>
    </source>
</evidence>
<dbReference type="AlphaFoldDB" id="A8LNH8"/>
<proteinExistence type="predicted"/>
<reference evidence="4" key="1">
    <citation type="journal article" date="2010" name="ISME J.">
        <title>The complete genome sequence of the algal symbiont Dinoroseobacter shibae: a hitchhiker's guide to life in the sea.</title>
        <authorList>
            <person name="Wagner-Dobler I."/>
            <person name="Ballhausen B."/>
            <person name="Berger M."/>
            <person name="Brinkhoff T."/>
            <person name="Buchholz I."/>
            <person name="Bunk B."/>
            <person name="Cypionka H."/>
            <person name="Daniel R."/>
            <person name="Drepper T."/>
            <person name="Gerdts G."/>
            <person name="Hahnke S."/>
            <person name="Han C."/>
            <person name="Jahn D."/>
            <person name="Kalhoefer D."/>
            <person name="Kiss H."/>
            <person name="Klenk H.P."/>
            <person name="Kyrpides N."/>
            <person name="Liebl W."/>
            <person name="Liesegang H."/>
            <person name="Meincke L."/>
            <person name="Pati A."/>
            <person name="Petersen J."/>
            <person name="Piekarski T."/>
            <person name="Pommerenke C."/>
            <person name="Pradella S."/>
            <person name="Pukall R."/>
            <person name="Rabus R."/>
            <person name="Stackebrandt E."/>
            <person name="Thole S."/>
            <person name="Thompson L."/>
            <person name="Tielen P."/>
            <person name="Tomasch J."/>
            <person name="von Jan M."/>
            <person name="Wanphrut N."/>
            <person name="Wichels A."/>
            <person name="Zech H."/>
            <person name="Simon M."/>
        </authorList>
    </citation>
    <scope>NUCLEOTIDE SEQUENCE [LARGE SCALE GENOMIC DNA]</scope>
    <source>
        <strain evidence="4">DSM 16493 / NCIMB 14021 / DFL 12</strain>
    </source>
</reference>
<dbReference type="STRING" id="398580.Dshi_3339"/>
<keyword evidence="4" id="KW-1185">Reference proteome</keyword>
<dbReference type="KEGG" id="dsh:Dshi_3339"/>
<gene>
    <name evidence="3" type="ordered locus">Dshi_3339</name>
</gene>
<dbReference type="InterPro" id="IPR014567">
    <property type="entry name" value="UCP031900"/>
</dbReference>
<dbReference type="SUPFAM" id="SSF101898">
    <property type="entry name" value="NHL repeat"/>
    <property type="match status" value="1"/>
</dbReference>
<evidence type="ECO:0000256" key="1">
    <source>
        <dbReference type="SAM" id="SignalP"/>
    </source>
</evidence>
<sequence length="293" mass="32827">MPNRPRRALAVCCLVLWASTAGAAELVGRITWTDPHPLFGGFSGLAVAENGTDIVALGDRAVLADGVLSRDANGNLNGITRGRLMPLLRKNGDGLPEYFRDSEGLHRYPDGRLLISFEGYHRVEHHDPETGRMLGRLPRPAFFDEFQNNSSLEALAADSRGWIYMVPERSGKLDRPFPVYRFDGEAWSVPFALRRDGDFLVVGMDFGPDGRLYLLERALRGLFFATRVRRFEIAEGARVVSEETLLETAAGTHDNLEGISVWRDGAGDIRITMISDDNFRFLQRTEIVEYRLD</sequence>
<protein>
    <recommendedName>
        <fullName evidence="2">Phytase-like domain-containing protein</fullName>
    </recommendedName>
</protein>
<dbReference type="PIRSF" id="PIRSF031900">
    <property type="entry name" value="UCP031900"/>
    <property type="match status" value="1"/>
</dbReference>
<dbReference type="EMBL" id="CP000830">
    <property type="protein sequence ID" value="ABV95072.1"/>
    <property type="molecule type" value="Genomic_DNA"/>
</dbReference>
<dbReference type="OrthoDB" id="9798693at2"/>
<organism evidence="3 4">
    <name type="scientific">Dinoroseobacter shibae (strain DSM 16493 / NCIMB 14021 / DFL 12)</name>
    <dbReference type="NCBI Taxonomy" id="398580"/>
    <lineage>
        <taxon>Bacteria</taxon>
        <taxon>Pseudomonadati</taxon>
        <taxon>Pseudomonadota</taxon>
        <taxon>Alphaproteobacteria</taxon>
        <taxon>Rhodobacterales</taxon>
        <taxon>Roseobacteraceae</taxon>
        <taxon>Dinoroseobacter</taxon>
    </lineage>
</organism>
<feature type="domain" description="Phytase-like" evidence="2">
    <location>
        <begin position="38"/>
        <end position="279"/>
    </location>
</feature>
<keyword evidence="1" id="KW-0732">Signal</keyword>
<name>A8LNH8_DINSH</name>
<evidence type="ECO:0000313" key="3">
    <source>
        <dbReference type="EMBL" id="ABV95072.1"/>
    </source>
</evidence>
<dbReference type="eggNOG" id="COG4246">
    <property type="taxonomic scope" value="Bacteria"/>
</dbReference>
<feature type="signal peptide" evidence="1">
    <location>
        <begin position="1"/>
        <end position="23"/>
    </location>
</feature>
<feature type="chain" id="PRO_5002722942" description="Phytase-like domain-containing protein" evidence="1">
    <location>
        <begin position="24"/>
        <end position="293"/>
    </location>
</feature>
<dbReference type="InterPro" id="IPR027372">
    <property type="entry name" value="Phytase-like_dom"/>
</dbReference>
<dbReference type="Pfam" id="PF13449">
    <property type="entry name" value="Phytase-like"/>
    <property type="match status" value="1"/>
</dbReference>
<evidence type="ECO:0000313" key="4">
    <source>
        <dbReference type="Proteomes" id="UP000006833"/>
    </source>
</evidence>
<accession>A8LNH8</accession>
<dbReference type="HOGENOM" id="CLU_059147_0_0_5"/>